<dbReference type="GO" id="GO:0016787">
    <property type="term" value="F:hydrolase activity"/>
    <property type="evidence" value="ECO:0007669"/>
    <property type="project" value="UniProtKB-KW"/>
</dbReference>
<keyword evidence="1" id="KW-1133">Transmembrane helix</keyword>
<keyword evidence="1" id="KW-0812">Transmembrane</keyword>
<dbReference type="Proteomes" id="UP000095751">
    <property type="component" value="Unassembled WGS sequence"/>
</dbReference>
<dbReference type="Gene3D" id="3.40.50.1820">
    <property type="entry name" value="alpha/beta hydrolase"/>
    <property type="match status" value="1"/>
</dbReference>
<reference evidence="3 4" key="1">
    <citation type="submission" date="2016-09" db="EMBL/GenBank/DDBJ databases">
        <title>Extensive genetic diversity and differential bi-allelic expression allows diatom success in the polar Southern Ocean.</title>
        <authorList>
            <consortium name="DOE Joint Genome Institute"/>
            <person name="Mock T."/>
            <person name="Otillar R.P."/>
            <person name="Strauss J."/>
            <person name="Dupont C."/>
            <person name="Frickenhaus S."/>
            <person name="Maumus F."/>
            <person name="Mcmullan M."/>
            <person name="Sanges R."/>
            <person name="Schmutz J."/>
            <person name="Toseland A."/>
            <person name="Valas R."/>
            <person name="Veluchamy A."/>
            <person name="Ward B.J."/>
            <person name="Allen A."/>
            <person name="Barry K."/>
            <person name="Falciatore A."/>
            <person name="Ferrante M."/>
            <person name="Fortunato A.E."/>
            <person name="Gloeckner G."/>
            <person name="Gruber A."/>
            <person name="Hipkin R."/>
            <person name="Janech M."/>
            <person name="Kroth P."/>
            <person name="Leese F."/>
            <person name="Lindquist E."/>
            <person name="Lyon B.R."/>
            <person name="Martin J."/>
            <person name="Mayer C."/>
            <person name="Parker M."/>
            <person name="Quesneville H."/>
            <person name="Raymond J."/>
            <person name="Uhlig C."/>
            <person name="Valentin K.U."/>
            <person name="Worden A.Z."/>
            <person name="Armbrust E.V."/>
            <person name="Bowler C."/>
            <person name="Green B."/>
            <person name="Moulton V."/>
            <person name="Van Oosterhout C."/>
            <person name="Grigoriev I."/>
        </authorList>
    </citation>
    <scope>NUCLEOTIDE SEQUENCE [LARGE SCALE GENOMIC DNA]</scope>
    <source>
        <strain evidence="3 4">CCMP1102</strain>
    </source>
</reference>
<evidence type="ECO:0000256" key="1">
    <source>
        <dbReference type="SAM" id="Phobius"/>
    </source>
</evidence>
<dbReference type="InterPro" id="IPR002921">
    <property type="entry name" value="Fungal_lipase-type"/>
</dbReference>
<protein>
    <submittedName>
        <fullName evidence="3">Alpha/beta-hydrolase</fullName>
    </submittedName>
</protein>
<accession>A0A1E7EL82</accession>
<dbReference type="PANTHER" id="PTHR45856:SF11">
    <property type="entry name" value="FUNGAL LIPASE-LIKE DOMAIN-CONTAINING PROTEIN"/>
    <property type="match status" value="1"/>
</dbReference>
<gene>
    <name evidence="3" type="ORF">FRACYDRAFT_254227</name>
</gene>
<keyword evidence="1" id="KW-0472">Membrane</keyword>
<dbReference type="InterPro" id="IPR029058">
    <property type="entry name" value="AB_hydrolase_fold"/>
</dbReference>
<proteinExistence type="predicted"/>
<dbReference type="InParanoid" id="A0A1E7EL82"/>
<dbReference type="EMBL" id="KV784405">
    <property type="protein sequence ID" value="OEU06672.1"/>
    <property type="molecule type" value="Genomic_DNA"/>
</dbReference>
<dbReference type="Pfam" id="PF01764">
    <property type="entry name" value="Lipase_3"/>
    <property type="match status" value="1"/>
</dbReference>
<keyword evidence="4" id="KW-1185">Reference proteome</keyword>
<keyword evidence="3" id="KW-0378">Hydrolase</keyword>
<dbReference type="InterPro" id="IPR051218">
    <property type="entry name" value="Sec_MonoDiacylglyc_Lipase"/>
</dbReference>
<name>A0A1E7EL82_9STRA</name>
<feature type="transmembrane region" description="Helical" evidence="1">
    <location>
        <begin position="21"/>
        <end position="41"/>
    </location>
</feature>
<dbReference type="PANTHER" id="PTHR45856">
    <property type="entry name" value="ALPHA/BETA-HYDROLASES SUPERFAMILY PROTEIN"/>
    <property type="match status" value="1"/>
</dbReference>
<dbReference type="CDD" id="cd00519">
    <property type="entry name" value="Lipase_3"/>
    <property type="match status" value="1"/>
</dbReference>
<dbReference type="SUPFAM" id="SSF53474">
    <property type="entry name" value="alpha/beta-Hydrolases"/>
    <property type="match status" value="1"/>
</dbReference>
<dbReference type="AlphaFoldDB" id="A0A1E7EL82"/>
<feature type="domain" description="Fungal lipase-type" evidence="2">
    <location>
        <begin position="212"/>
        <end position="374"/>
    </location>
</feature>
<organism evidence="3 4">
    <name type="scientific">Fragilariopsis cylindrus CCMP1102</name>
    <dbReference type="NCBI Taxonomy" id="635003"/>
    <lineage>
        <taxon>Eukaryota</taxon>
        <taxon>Sar</taxon>
        <taxon>Stramenopiles</taxon>
        <taxon>Ochrophyta</taxon>
        <taxon>Bacillariophyta</taxon>
        <taxon>Bacillariophyceae</taxon>
        <taxon>Bacillariophycidae</taxon>
        <taxon>Bacillariales</taxon>
        <taxon>Bacillariaceae</taxon>
        <taxon>Fragilariopsis</taxon>
    </lineage>
</organism>
<evidence type="ECO:0000259" key="2">
    <source>
        <dbReference type="Pfam" id="PF01764"/>
    </source>
</evidence>
<dbReference type="KEGG" id="fcy:FRACYDRAFT_254227"/>
<dbReference type="OrthoDB" id="49199at2759"/>
<dbReference type="GO" id="GO:0006629">
    <property type="term" value="P:lipid metabolic process"/>
    <property type="evidence" value="ECO:0007669"/>
    <property type="project" value="InterPro"/>
</dbReference>
<sequence length="473" mass="53199">MTIMITSFIGRRRLRLRLISTECIMIIAVLISSSAITAFMASKSTTSSILSTPTVVDPTTKQVNAPVVKVSLYEESFPMLYVSKLVYHFGAIVKAARNAEIVLKVPVDFPIELKDFQDKSLALSNKSFNNGNGLSLVEMMEVIQLNKESIATVLGEESAYGLAIIEDIARFKASCKVEHDEGMYFLCVYRSIEAKISCVYGIIKDVCNKRIIIAFRGSQKPDLSTRDWRSNLKANVVELETPALIREKLDEDLKEHVYVHEGFHDYLFENKRRSIQIYTRIVEDVKPLIEDGYSVYVTGHSLGGALAHLLSFKLAGDEDHRDWLPKPITCISYAAPYSGASGYRTAMEQLEKDGLLRSLRVTNGEDIVPASPPFSLGFPFRTMKHTGINLRLTKNGYSTVHSSVGGFKNAVKNTFLKPVWRLLTWHGLQLHDSRMDEYYKDLSKVTIDDLYKDQTVVSKEFAEGKAKSNHNED</sequence>
<evidence type="ECO:0000313" key="3">
    <source>
        <dbReference type="EMBL" id="OEU06672.1"/>
    </source>
</evidence>
<evidence type="ECO:0000313" key="4">
    <source>
        <dbReference type="Proteomes" id="UP000095751"/>
    </source>
</evidence>